<comment type="caution">
    <text evidence="1">The sequence shown here is derived from an EMBL/GenBank/DDBJ whole genome shotgun (WGS) entry which is preliminary data.</text>
</comment>
<evidence type="ECO:0000313" key="2">
    <source>
        <dbReference type="Proteomes" id="UP000886998"/>
    </source>
</evidence>
<name>A0A8X6ITC8_9ARAC</name>
<dbReference type="AlphaFoldDB" id="A0A8X6ITC8"/>
<evidence type="ECO:0000313" key="1">
    <source>
        <dbReference type="EMBL" id="GFS59748.1"/>
    </source>
</evidence>
<proteinExistence type="predicted"/>
<reference evidence="1" key="1">
    <citation type="submission" date="2020-08" db="EMBL/GenBank/DDBJ databases">
        <title>Multicomponent nature underlies the extraordinary mechanical properties of spider dragline silk.</title>
        <authorList>
            <person name="Kono N."/>
            <person name="Nakamura H."/>
            <person name="Mori M."/>
            <person name="Yoshida Y."/>
            <person name="Ohtoshi R."/>
            <person name="Malay A.D."/>
            <person name="Moran D.A.P."/>
            <person name="Tomita M."/>
            <person name="Numata K."/>
            <person name="Arakawa K."/>
        </authorList>
    </citation>
    <scope>NUCLEOTIDE SEQUENCE</scope>
</reference>
<organism evidence="1 2">
    <name type="scientific">Trichonephila inaurata madagascariensis</name>
    <dbReference type="NCBI Taxonomy" id="2747483"/>
    <lineage>
        <taxon>Eukaryota</taxon>
        <taxon>Metazoa</taxon>
        <taxon>Ecdysozoa</taxon>
        <taxon>Arthropoda</taxon>
        <taxon>Chelicerata</taxon>
        <taxon>Arachnida</taxon>
        <taxon>Araneae</taxon>
        <taxon>Araneomorphae</taxon>
        <taxon>Entelegynae</taxon>
        <taxon>Araneoidea</taxon>
        <taxon>Nephilidae</taxon>
        <taxon>Trichonephila</taxon>
        <taxon>Trichonephila inaurata</taxon>
    </lineage>
</organism>
<protein>
    <submittedName>
        <fullName evidence="1">Uncharacterized protein</fullName>
    </submittedName>
</protein>
<sequence length="103" mass="11691">MLDGLPRNSPSFRPLIDPHFAGNTQVESIVFTPSNRQRVVFQHSSSHFDALTCTLRLGTRSRMSWTLRHTLNLYGTKKGCARQRASVEVKLRWRIKVAPVSAV</sequence>
<dbReference type="EMBL" id="BMAV01027488">
    <property type="protein sequence ID" value="GFS59748.1"/>
    <property type="molecule type" value="Genomic_DNA"/>
</dbReference>
<keyword evidence="2" id="KW-1185">Reference proteome</keyword>
<gene>
    <name evidence="1" type="ORF">TNIN_466701</name>
</gene>
<accession>A0A8X6ITC8</accession>
<dbReference type="Proteomes" id="UP000886998">
    <property type="component" value="Unassembled WGS sequence"/>
</dbReference>